<evidence type="ECO:0000256" key="2">
    <source>
        <dbReference type="ARBA" id="ARBA00022692"/>
    </source>
</evidence>
<evidence type="ECO:0000256" key="4">
    <source>
        <dbReference type="ARBA" id="ARBA00023136"/>
    </source>
</evidence>
<keyword evidence="4 5" id="KW-0472">Membrane</keyword>
<keyword evidence="8" id="KW-1185">Reference proteome</keyword>
<protein>
    <recommendedName>
        <fullName evidence="6">O-antigen ligase-related domain-containing protein</fullName>
    </recommendedName>
</protein>
<feature type="transmembrane region" description="Helical" evidence="5">
    <location>
        <begin position="164"/>
        <end position="182"/>
    </location>
</feature>
<feature type="transmembrane region" description="Helical" evidence="5">
    <location>
        <begin position="230"/>
        <end position="248"/>
    </location>
</feature>
<evidence type="ECO:0000256" key="5">
    <source>
        <dbReference type="SAM" id="Phobius"/>
    </source>
</evidence>
<dbReference type="GO" id="GO:0016020">
    <property type="term" value="C:membrane"/>
    <property type="evidence" value="ECO:0007669"/>
    <property type="project" value="UniProtKB-SubCell"/>
</dbReference>
<dbReference type="Pfam" id="PF04932">
    <property type="entry name" value="Wzy_C"/>
    <property type="match status" value="1"/>
</dbReference>
<evidence type="ECO:0000259" key="6">
    <source>
        <dbReference type="Pfam" id="PF04932"/>
    </source>
</evidence>
<feature type="transmembrane region" description="Helical" evidence="5">
    <location>
        <begin position="35"/>
        <end position="51"/>
    </location>
</feature>
<evidence type="ECO:0000256" key="1">
    <source>
        <dbReference type="ARBA" id="ARBA00004141"/>
    </source>
</evidence>
<keyword evidence="3 5" id="KW-1133">Transmembrane helix</keyword>
<dbReference type="InterPro" id="IPR051533">
    <property type="entry name" value="WaaL-like"/>
</dbReference>
<evidence type="ECO:0000313" key="7">
    <source>
        <dbReference type="EMBL" id="MBT1690190.1"/>
    </source>
</evidence>
<keyword evidence="2 5" id="KW-0812">Transmembrane</keyword>
<feature type="transmembrane region" description="Helical" evidence="5">
    <location>
        <begin position="125"/>
        <end position="144"/>
    </location>
</feature>
<comment type="caution">
    <text evidence="7">The sequence shown here is derived from an EMBL/GenBank/DDBJ whole genome shotgun (WGS) entry which is preliminary data.</text>
</comment>
<feature type="transmembrane region" description="Helical" evidence="5">
    <location>
        <begin position="189"/>
        <end position="218"/>
    </location>
</feature>
<comment type="subcellular location">
    <subcellularLocation>
        <location evidence="1">Membrane</location>
        <topology evidence="1">Multi-pass membrane protein</topology>
    </subcellularLocation>
</comment>
<name>A0AAP2DGC3_9BACT</name>
<feature type="transmembrane region" description="Helical" evidence="5">
    <location>
        <begin position="328"/>
        <end position="351"/>
    </location>
</feature>
<proteinExistence type="predicted"/>
<dbReference type="AlphaFoldDB" id="A0AAP2DGC3"/>
<dbReference type="Proteomes" id="UP001319180">
    <property type="component" value="Unassembled WGS sequence"/>
</dbReference>
<organism evidence="7 8">
    <name type="scientific">Dawidia soli</name>
    <dbReference type="NCBI Taxonomy" id="2782352"/>
    <lineage>
        <taxon>Bacteria</taxon>
        <taxon>Pseudomonadati</taxon>
        <taxon>Bacteroidota</taxon>
        <taxon>Cytophagia</taxon>
        <taxon>Cytophagales</taxon>
        <taxon>Chryseotaleaceae</taxon>
        <taxon>Dawidia</taxon>
    </lineage>
</organism>
<dbReference type="InterPro" id="IPR007016">
    <property type="entry name" value="O-antigen_ligase-rel_domated"/>
</dbReference>
<feature type="transmembrane region" description="Helical" evidence="5">
    <location>
        <begin position="371"/>
        <end position="397"/>
    </location>
</feature>
<dbReference type="RefSeq" id="WP_254093409.1">
    <property type="nucleotide sequence ID" value="NZ_JAHESC010000058.1"/>
</dbReference>
<dbReference type="PANTHER" id="PTHR37422:SF13">
    <property type="entry name" value="LIPOPOLYSACCHARIDE BIOSYNTHESIS PROTEIN PA4999-RELATED"/>
    <property type="match status" value="1"/>
</dbReference>
<gene>
    <name evidence="7" type="ORF">KK078_26735</name>
</gene>
<sequence length="413" mass="47565">MTVLWVLLIRLFTELPRSITAVGWAELPENDYNRIASALLILMMTGGIVFRRKLQVRFALQQVLVAVALLMVFYTGWAVHTFHQVGMSYTGIGVVIMRYLMEILIAIFFWNFVRSERDLHRIKSIFYLPAILLIFLITFLQIATSSFENIQGVDRLIGPFGNPNTLAAFMHFFIVITIVLYVQEKGPKFWLLLLAQYVILLYTGSITMTLAHLLFLFYVGVSNRWYKSKLFYYATVVIVPMALAAFVIKLDAIQDRLAILFNTDTFELHSGSSILWRWEAWTSYISLLDSPLKWLFGLGIGTHRSIFLNGYPGSLTGIFEAPGTHNDYLAVLVDFGLLGLILFFICLRAVLRYLRSLEKVDPKVRYFRYYIYSLLFAMLSENMIDQLSMSLGILFLVSYCKTVYLKKHERSIA</sequence>
<dbReference type="PANTHER" id="PTHR37422">
    <property type="entry name" value="TEICHURONIC ACID BIOSYNTHESIS PROTEIN TUAE"/>
    <property type="match status" value="1"/>
</dbReference>
<feature type="domain" description="O-antigen ligase-related" evidence="6">
    <location>
        <begin position="193"/>
        <end position="344"/>
    </location>
</feature>
<feature type="transmembrane region" description="Helical" evidence="5">
    <location>
        <begin position="63"/>
        <end position="83"/>
    </location>
</feature>
<evidence type="ECO:0000313" key="8">
    <source>
        <dbReference type="Proteomes" id="UP001319180"/>
    </source>
</evidence>
<accession>A0AAP2DGC3</accession>
<dbReference type="EMBL" id="JAHESC010000058">
    <property type="protein sequence ID" value="MBT1690190.1"/>
    <property type="molecule type" value="Genomic_DNA"/>
</dbReference>
<evidence type="ECO:0000256" key="3">
    <source>
        <dbReference type="ARBA" id="ARBA00022989"/>
    </source>
</evidence>
<reference evidence="7 8" key="1">
    <citation type="submission" date="2021-05" db="EMBL/GenBank/DDBJ databases">
        <title>A Polyphasic approach of four new species of the genus Ohtaekwangia: Ohtaekwangia histidinii sp. nov., Ohtaekwangia cretensis sp. nov., Ohtaekwangia indiensis sp. nov., Ohtaekwangia reichenbachii sp. nov. from diverse environment.</title>
        <authorList>
            <person name="Octaviana S."/>
        </authorList>
    </citation>
    <scope>NUCLEOTIDE SEQUENCE [LARGE SCALE GENOMIC DNA]</scope>
    <source>
        <strain evidence="7 8">PWU37</strain>
    </source>
</reference>
<feature type="transmembrane region" description="Helical" evidence="5">
    <location>
        <begin position="89"/>
        <end position="113"/>
    </location>
</feature>